<accession>A0A0A9FNC8</accession>
<keyword evidence="1" id="KW-0472">Membrane</keyword>
<evidence type="ECO:0000256" key="1">
    <source>
        <dbReference type="SAM" id="Phobius"/>
    </source>
</evidence>
<proteinExistence type="predicted"/>
<protein>
    <submittedName>
        <fullName evidence="2">Uncharacterized protein</fullName>
    </submittedName>
</protein>
<keyword evidence="1" id="KW-1133">Transmembrane helix</keyword>
<reference evidence="2" key="1">
    <citation type="submission" date="2014-09" db="EMBL/GenBank/DDBJ databases">
        <authorList>
            <person name="Magalhaes I.L.F."/>
            <person name="Oliveira U."/>
            <person name="Santos F.R."/>
            <person name="Vidigal T.H.D.A."/>
            <person name="Brescovit A.D."/>
            <person name="Santos A.J."/>
        </authorList>
    </citation>
    <scope>NUCLEOTIDE SEQUENCE</scope>
    <source>
        <tissue evidence="2">Shoot tissue taken approximately 20 cm above the soil surface</tissue>
    </source>
</reference>
<dbReference type="AlphaFoldDB" id="A0A0A9FNC8"/>
<feature type="transmembrane region" description="Helical" evidence="1">
    <location>
        <begin position="23"/>
        <end position="41"/>
    </location>
</feature>
<reference evidence="2" key="2">
    <citation type="journal article" date="2015" name="Data Brief">
        <title>Shoot transcriptome of the giant reed, Arundo donax.</title>
        <authorList>
            <person name="Barrero R.A."/>
            <person name="Guerrero F.D."/>
            <person name="Moolhuijzen P."/>
            <person name="Goolsby J.A."/>
            <person name="Tidwell J."/>
            <person name="Bellgard S.E."/>
            <person name="Bellgard M.I."/>
        </authorList>
    </citation>
    <scope>NUCLEOTIDE SEQUENCE</scope>
    <source>
        <tissue evidence="2">Shoot tissue taken approximately 20 cm above the soil surface</tissue>
    </source>
</reference>
<evidence type="ECO:0000313" key="2">
    <source>
        <dbReference type="EMBL" id="JAE09803.1"/>
    </source>
</evidence>
<dbReference type="EMBL" id="GBRH01188093">
    <property type="protein sequence ID" value="JAE09803.1"/>
    <property type="molecule type" value="Transcribed_RNA"/>
</dbReference>
<organism evidence="2">
    <name type="scientific">Arundo donax</name>
    <name type="common">Giant reed</name>
    <name type="synonym">Donax arundinaceus</name>
    <dbReference type="NCBI Taxonomy" id="35708"/>
    <lineage>
        <taxon>Eukaryota</taxon>
        <taxon>Viridiplantae</taxon>
        <taxon>Streptophyta</taxon>
        <taxon>Embryophyta</taxon>
        <taxon>Tracheophyta</taxon>
        <taxon>Spermatophyta</taxon>
        <taxon>Magnoliopsida</taxon>
        <taxon>Liliopsida</taxon>
        <taxon>Poales</taxon>
        <taxon>Poaceae</taxon>
        <taxon>PACMAD clade</taxon>
        <taxon>Arundinoideae</taxon>
        <taxon>Arundineae</taxon>
        <taxon>Arundo</taxon>
    </lineage>
</organism>
<keyword evidence="1" id="KW-0812">Transmembrane</keyword>
<name>A0A0A9FNC8_ARUDO</name>
<sequence length="42" mass="4962">MGLLESWIFSLHYVCRGRSPDDLFWSLLASFYSSFFLSFFGM</sequence>